<feature type="compositionally biased region" description="Low complexity" evidence="2">
    <location>
        <begin position="7"/>
        <end position="18"/>
    </location>
</feature>
<accession>A0A919FYN6</accession>
<reference evidence="4" key="2">
    <citation type="submission" date="2020-09" db="EMBL/GenBank/DDBJ databases">
        <authorList>
            <person name="Sun Q."/>
            <person name="Zhou Y."/>
        </authorList>
    </citation>
    <scope>NUCLEOTIDE SEQUENCE</scope>
    <source>
        <strain evidence="4">CGMCC 4.7398</strain>
    </source>
</reference>
<dbReference type="GO" id="GO:0042602">
    <property type="term" value="F:riboflavin reductase (NADPH) activity"/>
    <property type="evidence" value="ECO:0007669"/>
    <property type="project" value="TreeGrafter"/>
</dbReference>
<feature type="region of interest" description="Disordered" evidence="2">
    <location>
        <begin position="1"/>
        <end position="23"/>
    </location>
</feature>
<organism evidence="4 5">
    <name type="scientific">Promicromonospora soli</name>
    <dbReference type="NCBI Taxonomy" id="2035533"/>
    <lineage>
        <taxon>Bacteria</taxon>
        <taxon>Bacillati</taxon>
        <taxon>Actinomycetota</taxon>
        <taxon>Actinomycetes</taxon>
        <taxon>Micrococcales</taxon>
        <taxon>Promicromonosporaceae</taxon>
        <taxon>Promicromonospora</taxon>
    </lineage>
</organism>
<gene>
    <name evidence="4" type="ORF">GCM10017772_29700</name>
</gene>
<dbReference type="PANTHER" id="PTHR30466">
    <property type="entry name" value="FLAVIN REDUCTASE"/>
    <property type="match status" value="1"/>
</dbReference>
<dbReference type="GO" id="GO:0006208">
    <property type="term" value="P:pyrimidine nucleobase catabolic process"/>
    <property type="evidence" value="ECO:0007669"/>
    <property type="project" value="TreeGrafter"/>
</dbReference>
<keyword evidence="5" id="KW-1185">Reference proteome</keyword>
<dbReference type="PANTHER" id="PTHR30466:SF1">
    <property type="entry name" value="FMN REDUCTASE (NADH) RUTF"/>
    <property type="match status" value="1"/>
</dbReference>
<dbReference type="InterPro" id="IPR002563">
    <property type="entry name" value="Flavin_Rdtase-like_dom"/>
</dbReference>
<dbReference type="InterPro" id="IPR050268">
    <property type="entry name" value="NADH-dep_flavin_reductase"/>
</dbReference>
<reference evidence="4" key="1">
    <citation type="journal article" date="2014" name="Int. J. Syst. Evol. Microbiol.">
        <title>Complete genome sequence of Corynebacterium casei LMG S-19264T (=DSM 44701T), isolated from a smear-ripened cheese.</title>
        <authorList>
            <consortium name="US DOE Joint Genome Institute (JGI-PGF)"/>
            <person name="Walter F."/>
            <person name="Albersmeier A."/>
            <person name="Kalinowski J."/>
            <person name="Ruckert C."/>
        </authorList>
    </citation>
    <scope>NUCLEOTIDE SEQUENCE</scope>
    <source>
        <strain evidence="4">CGMCC 4.7398</strain>
    </source>
</reference>
<dbReference type="Pfam" id="PF01613">
    <property type="entry name" value="Flavin_Reduct"/>
    <property type="match status" value="1"/>
</dbReference>
<name>A0A919FYN6_9MICO</name>
<dbReference type="AlphaFoldDB" id="A0A919FYN6"/>
<dbReference type="SUPFAM" id="SSF50475">
    <property type="entry name" value="FMN-binding split barrel"/>
    <property type="match status" value="1"/>
</dbReference>
<proteinExistence type="predicted"/>
<evidence type="ECO:0000313" key="4">
    <source>
        <dbReference type="EMBL" id="GHH74840.1"/>
    </source>
</evidence>
<dbReference type="InterPro" id="IPR012349">
    <property type="entry name" value="Split_barrel_FMN-bd"/>
</dbReference>
<evidence type="ECO:0000256" key="2">
    <source>
        <dbReference type="SAM" id="MobiDB-lite"/>
    </source>
</evidence>
<evidence type="ECO:0000313" key="5">
    <source>
        <dbReference type="Proteomes" id="UP000627369"/>
    </source>
</evidence>
<sequence length="171" mass="18211">MTLVDKAPAQNAAPASPSAPDPLRRTLGHMATSVTLVTTVHEGIRYGFTANSFTSVSANPPLVTVFLADTADCYGAFAATEVVAVNILAEGQGDIAQHFATKGVDKFAAVELDPDRDDVPVIAGSMATILGRVETRQTAGDHLMLLIAVDEVVHNDREPLVYHNRSFRKLV</sequence>
<dbReference type="GO" id="GO:0010181">
    <property type="term" value="F:FMN binding"/>
    <property type="evidence" value="ECO:0007669"/>
    <property type="project" value="InterPro"/>
</dbReference>
<dbReference type="SMART" id="SM00903">
    <property type="entry name" value="Flavin_Reduct"/>
    <property type="match status" value="1"/>
</dbReference>
<evidence type="ECO:0000259" key="3">
    <source>
        <dbReference type="SMART" id="SM00903"/>
    </source>
</evidence>
<keyword evidence="1" id="KW-0560">Oxidoreductase</keyword>
<feature type="domain" description="Flavin reductase like" evidence="3">
    <location>
        <begin position="27"/>
        <end position="169"/>
    </location>
</feature>
<comment type="caution">
    <text evidence="4">The sequence shown here is derived from an EMBL/GenBank/DDBJ whole genome shotgun (WGS) entry which is preliminary data.</text>
</comment>
<dbReference type="Proteomes" id="UP000627369">
    <property type="component" value="Unassembled WGS sequence"/>
</dbReference>
<dbReference type="RefSeq" id="WP_189670036.1">
    <property type="nucleotide sequence ID" value="NZ_BNAS01000004.1"/>
</dbReference>
<evidence type="ECO:0000256" key="1">
    <source>
        <dbReference type="ARBA" id="ARBA00023002"/>
    </source>
</evidence>
<protein>
    <recommendedName>
        <fullName evidence="3">Flavin reductase like domain-containing protein</fullName>
    </recommendedName>
</protein>
<dbReference type="Gene3D" id="2.30.110.10">
    <property type="entry name" value="Electron Transport, Fmn-binding Protein, Chain A"/>
    <property type="match status" value="1"/>
</dbReference>
<dbReference type="EMBL" id="BNAS01000004">
    <property type="protein sequence ID" value="GHH74840.1"/>
    <property type="molecule type" value="Genomic_DNA"/>
</dbReference>